<feature type="active site" description="Proton donor" evidence="5">
    <location>
        <position position="259"/>
    </location>
</feature>
<dbReference type="GO" id="GO:0033711">
    <property type="term" value="F:4-phosphoerythronate dehydrogenase activity"/>
    <property type="evidence" value="ECO:0007669"/>
    <property type="project" value="UniProtKB-EC"/>
</dbReference>
<keyword evidence="1 5" id="KW-0963">Cytoplasm</keyword>
<feature type="binding site" evidence="5">
    <location>
        <position position="73"/>
    </location>
    <ligand>
        <name>substrate</name>
    </ligand>
</feature>
<proteinExistence type="inferred from homology"/>
<organism evidence="9 10">
    <name type="scientific">Pseudidiomarina gelatinasegens</name>
    <dbReference type="NCBI Taxonomy" id="2487740"/>
    <lineage>
        <taxon>Bacteria</taxon>
        <taxon>Pseudomonadati</taxon>
        <taxon>Pseudomonadota</taxon>
        <taxon>Gammaproteobacteria</taxon>
        <taxon>Alteromonadales</taxon>
        <taxon>Idiomarinaceae</taxon>
        <taxon>Pseudidiomarina</taxon>
    </lineage>
</organism>
<dbReference type="PANTHER" id="PTHR42938:SF9">
    <property type="entry name" value="FORMATE DEHYDROGENASE 1"/>
    <property type="match status" value="1"/>
</dbReference>
<dbReference type="UniPathway" id="UPA00244">
    <property type="reaction ID" value="UER00310"/>
</dbReference>
<gene>
    <name evidence="5" type="primary">pdxB</name>
    <name evidence="9" type="ORF">EGC76_00945</name>
</gene>
<evidence type="ECO:0000256" key="3">
    <source>
        <dbReference type="ARBA" id="ARBA00023027"/>
    </source>
</evidence>
<dbReference type="GO" id="GO:0046983">
    <property type="term" value="F:protein dimerization activity"/>
    <property type="evidence" value="ECO:0007669"/>
    <property type="project" value="InterPro"/>
</dbReference>
<keyword evidence="3 5" id="KW-0520">NAD</keyword>
<protein>
    <recommendedName>
        <fullName evidence="5">Erythronate-4-phosphate dehydrogenase</fullName>
        <ecNumber evidence="5">1.1.1.290</ecNumber>
    </recommendedName>
</protein>
<comment type="similarity">
    <text evidence="5">Belongs to the D-isomer specific 2-hydroxyacid dehydrogenase family. PdxB subfamily.</text>
</comment>
<comment type="caution">
    <text evidence="5">Lacks conserved residue(s) required for the propagation of feature annotation.</text>
</comment>
<dbReference type="OrthoDB" id="9770208at2"/>
<comment type="caution">
    <text evidence="9">The sequence shown here is derived from an EMBL/GenBank/DDBJ whole genome shotgun (WGS) entry which is preliminary data.</text>
</comment>
<dbReference type="CDD" id="cd12158">
    <property type="entry name" value="ErythrP_dh"/>
    <property type="match status" value="1"/>
</dbReference>
<dbReference type="GO" id="GO:0005829">
    <property type="term" value="C:cytosol"/>
    <property type="evidence" value="ECO:0007669"/>
    <property type="project" value="TreeGrafter"/>
</dbReference>
<evidence type="ECO:0000259" key="8">
    <source>
        <dbReference type="Pfam" id="PF11890"/>
    </source>
</evidence>
<dbReference type="Gene3D" id="3.30.1370.170">
    <property type="match status" value="1"/>
</dbReference>
<dbReference type="GO" id="GO:0008615">
    <property type="term" value="P:pyridoxine biosynthetic process"/>
    <property type="evidence" value="ECO:0007669"/>
    <property type="project" value="UniProtKB-UniRule"/>
</dbReference>
<evidence type="ECO:0000256" key="5">
    <source>
        <dbReference type="HAMAP-Rule" id="MF_01825"/>
    </source>
</evidence>
<sequence>MHVLADASMPLVNELADALTAQGVGLTLTTFQGRQPQPELLAQADALMIRSITKVDSQLLAQAPKLRWLGTATIGTEHVDTAACKAAGVAFVSTPGVNANAVGDYVASAVSNFALQCQQLPSGEVAIIGAGHTGRAAGQRLSGLGFTVHYYDPPLAEQGVKGVHADWQRVLNSGVISCHVPLTQAGTHATYHLFDSAAIAALPADCLLINASRGAVVEEQGLRQAMQAQQPLHVVLDVWEHEPTIAADLMPWLLYATPHIAGHSVAGKVAGTLRLFEHVCETLLIPQQRVRLPQLSQLLEHWPEATRKRQWQTLQAPTWQMLASWVRDIYDIRNDDQLLRQNAFTEADFDRLRRNYAARAELSCGEVHGNDWLAQSEWQERLAQLTFSFKFIQEQ</sequence>
<evidence type="ECO:0000313" key="10">
    <source>
        <dbReference type="Proteomes" id="UP000288789"/>
    </source>
</evidence>
<feature type="binding site" evidence="5">
    <location>
        <position position="262"/>
    </location>
    <ligand>
        <name>NAD(+)</name>
        <dbReference type="ChEBI" id="CHEBI:57540"/>
    </ligand>
</feature>
<comment type="catalytic activity">
    <reaction evidence="5">
        <text>4-phospho-D-erythronate + NAD(+) = (R)-3-hydroxy-2-oxo-4-phosphooxybutanoate + NADH + H(+)</text>
        <dbReference type="Rhea" id="RHEA:18829"/>
        <dbReference type="ChEBI" id="CHEBI:15378"/>
        <dbReference type="ChEBI" id="CHEBI:57540"/>
        <dbReference type="ChEBI" id="CHEBI:57945"/>
        <dbReference type="ChEBI" id="CHEBI:58538"/>
        <dbReference type="ChEBI" id="CHEBI:58766"/>
        <dbReference type="EC" id="1.1.1.290"/>
    </reaction>
</comment>
<dbReference type="EC" id="1.1.1.290" evidence="5"/>
<keyword evidence="4 5" id="KW-0664">Pyridoxine biosynthesis</keyword>
<feature type="binding site" evidence="5">
    <location>
        <begin position="211"/>
        <end position="213"/>
    </location>
    <ligand>
        <name>NAD(+)</name>
        <dbReference type="ChEBI" id="CHEBI:57540"/>
    </ligand>
</feature>
<dbReference type="Gene3D" id="3.40.50.720">
    <property type="entry name" value="NAD(P)-binding Rossmann-like Domain"/>
    <property type="match status" value="2"/>
</dbReference>
<dbReference type="SUPFAM" id="SSF52283">
    <property type="entry name" value="Formate/glycerate dehydrogenase catalytic domain-like"/>
    <property type="match status" value="1"/>
</dbReference>
<dbReference type="GO" id="GO:0036001">
    <property type="term" value="P:'de novo' pyridoxal 5'-phosphate biosynthetic process"/>
    <property type="evidence" value="ECO:0007669"/>
    <property type="project" value="TreeGrafter"/>
</dbReference>
<dbReference type="InterPro" id="IPR036291">
    <property type="entry name" value="NAD(P)-bd_dom_sf"/>
</dbReference>
<feature type="binding site" evidence="5">
    <location>
        <position position="237"/>
    </location>
    <ligand>
        <name>NAD(+)</name>
        <dbReference type="ChEBI" id="CHEBI:57540"/>
    </ligand>
</feature>
<dbReference type="AlphaFoldDB" id="A0A443Z7E0"/>
<feature type="domain" description="Erythronate-4-phosphate dehydrogenase dimerisation" evidence="8">
    <location>
        <begin position="315"/>
        <end position="375"/>
    </location>
</feature>
<feature type="active site" evidence="5">
    <location>
        <position position="213"/>
    </location>
</feature>
<dbReference type="GO" id="GO:0051287">
    <property type="term" value="F:NAD binding"/>
    <property type="evidence" value="ECO:0007669"/>
    <property type="project" value="InterPro"/>
</dbReference>
<dbReference type="EMBL" id="RSFE01000001">
    <property type="protein sequence ID" value="RWU12820.1"/>
    <property type="molecule type" value="Genomic_DNA"/>
</dbReference>
<comment type="function">
    <text evidence="5">Catalyzes the oxidation of erythronate-4-phosphate to 3-hydroxy-2-oxo-4-phosphonooxybutanoate.</text>
</comment>
<dbReference type="Pfam" id="PF11890">
    <property type="entry name" value="DUF3410"/>
    <property type="match status" value="1"/>
</dbReference>
<comment type="subcellular location">
    <subcellularLocation>
        <location evidence="5">Cytoplasm</location>
    </subcellularLocation>
</comment>
<dbReference type="RefSeq" id="WP_128351148.1">
    <property type="nucleotide sequence ID" value="NZ_RSFE01000001.1"/>
</dbReference>
<dbReference type="InterPro" id="IPR006140">
    <property type="entry name" value="D-isomer_DH_NAD-bd"/>
</dbReference>
<dbReference type="InterPro" id="IPR006139">
    <property type="entry name" value="D-isomer_2_OHA_DH_cat_dom"/>
</dbReference>
<evidence type="ECO:0000259" key="6">
    <source>
        <dbReference type="Pfam" id="PF00389"/>
    </source>
</evidence>
<comment type="subunit">
    <text evidence="5">Homodimer.</text>
</comment>
<dbReference type="InterPro" id="IPR029753">
    <property type="entry name" value="D-isomer_DH_CS"/>
</dbReference>
<dbReference type="PANTHER" id="PTHR42938">
    <property type="entry name" value="FORMATE DEHYDROGENASE 1"/>
    <property type="match status" value="1"/>
</dbReference>
<keyword evidence="10" id="KW-1185">Reference proteome</keyword>
<feature type="domain" description="D-isomer specific 2-hydroxyacid dehydrogenase catalytic" evidence="6">
    <location>
        <begin position="23"/>
        <end position="311"/>
    </location>
</feature>
<dbReference type="InterPro" id="IPR024531">
    <property type="entry name" value="Erythronate-4-P_DHase_dimer"/>
</dbReference>
<dbReference type="Pfam" id="PF02826">
    <property type="entry name" value="2-Hacid_dh_C"/>
    <property type="match status" value="1"/>
</dbReference>
<feature type="active site" evidence="5">
    <location>
        <position position="242"/>
    </location>
</feature>
<evidence type="ECO:0000256" key="4">
    <source>
        <dbReference type="ARBA" id="ARBA00023096"/>
    </source>
</evidence>
<feature type="binding site" evidence="5">
    <location>
        <position position="51"/>
    </location>
    <ligand>
        <name>substrate</name>
    </ligand>
</feature>
<accession>A0A443Z7E0</accession>
<evidence type="ECO:0000259" key="7">
    <source>
        <dbReference type="Pfam" id="PF02826"/>
    </source>
</evidence>
<comment type="pathway">
    <text evidence="5">Cofactor biosynthesis; pyridoxine 5'-phosphate biosynthesis; pyridoxine 5'-phosphate from D-erythrose 4-phosphate: step 2/5.</text>
</comment>
<dbReference type="HAMAP" id="MF_01825">
    <property type="entry name" value="PdxB"/>
    <property type="match status" value="1"/>
</dbReference>
<keyword evidence="2 5" id="KW-0560">Oxidoreductase</keyword>
<dbReference type="InterPro" id="IPR038251">
    <property type="entry name" value="PdxB_dimer_sf"/>
</dbReference>
<feature type="domain" description="D-isomer specific 2-hydroxyacid dehydrogenase NAD-binding" evidence="7">
    <location>
        <begin position="114"/>
        <end position="261"/>
    </location>
</feature>
<reference evidence="9 10" key="1">
    <citation type="submission" date="2018-12" db="EMBL/GenBank/DDBJ databases">
        <authorList>
            <person name="Li A."/>
            <person name="Zhang M."/>
            <person name="Zhu H."/>
        </authorList>
    </citation>
    <scope>NUCLEOTIDE SEQUENCE [LARGE SCALE GENOMIC DNA]</scope>
    <source>
        <strain evidence="9 10">R04H25</strain>
    </source>
</reference>
<feature type="binding site" evidence="5">
    <location>
        <position position="152"/>
    </location>
    <ligand>
        <name>NAD(+)</name>
        <dbReference type="ChEBI" id="CHEBI:57540"/>
    </ligand>
</feature>
<evidence type="ECO:0000256" key="1">
    <source>
        <dbReference type="ARBA" id="ARBA00022490"/>
    </source>
</evidence>
<evidence type="ECO:0000313" key="9">
    <source>
        <dbReference type="EMBL" id="RWU12820.1"/>
    </source>
</evidence>
<name>A0A443Z7E0_9GAMM</name>
<dbReference type="Proteomes" id="UP000288789">
    <property type="component" value="Unassembled WGS sequence"/>
</dbReference>
<dbReference type="Pfam" id="PF00389">
    <property type="entry name" value="2-Hacid_dh"/>
    <property type="match status" value="1"/>
</dbReference>
<dbReference type="SUPFAM" id="SSF51735">
    <property type="entry name" value="NAD(P)-binding Rossmann-fold domains"/>
    <property type="match status" value="1"/>
</dbReference>
<dbReference type="PROSITE" id="PS00671">
    <property type="entry name" value="D_2_HYDROXYACID_DH_3"/>
    <property type="match status" value="1"/>
</dbReference>
<dbReference type="InterPro" id="IPR020921">
    <property type="entry name" value="Erythronate-4-P_DHase"/>
</dbReference>
<evidence type="ECO:0000256" key="2">
    <source>
        <dbReference type="ARBA" id="ARBA00023002"/>
    </source>
</evidence>